<feature type="region of interest" description="Disordered" evidence="1">
    <location>
        <begin position="173"/>
        <end position="226"/>
    </location>
</feature>
<dbReference type="Proteomes" id="UP000282433">
    <property type="component" value="Chromosome"/>
</dbReference>
<organism evidence="3 4">
    <name type="scientific">Klebsiella pneumoniae</name>
    <dbReference type="NCBI Taxonomy" id="573"/>
    <lineage>
        <taxon>Bacteria</taxon>
        <taxon>Pseudomonadati</taxon>
        <taxon>Pseudomonadota</taxon>
        <taxon>Gammaproteobacteria</taxon>
        <taxon>Enterobacterales</taxon>
        <taxon>Enterobacteriaceae</taxon>
        <taxon>Klebsiella/Raoultella group</taxon>
        <taxon>Klebsiella</taxon>
        <taxon>Klebsiella pneumoniae complex</taxon>
    </lineage>
</organism>
<evidence type="ECO:0000313" key="3">
    <source>
        <dbReference type="EMBL" id="VEB06349.1"/>
    </source>
</evidence>
<accession>A0A447S2Z6</accession>
<evidence type="ECO:0000259" key="2">
    <source>
        <dbReference type="Pfam" id="PF00668"/>
    </source>
</evidence>
<dbReference type="SUPFAM" id="SSF52777">
    <property type="entry name" value="CoA-dependent acyltransferases"/>
    <property type="match status" value="1"/>
</dbReference>
<dbReference type="InterPro" id="IPR001242">
    <property type="entry name" value="Condensation_dom"/>
</dbReference>
<feature type="compositionally biased region" description="Basic residues" evidence="1">
    <location>
        <begin position="200"/>
        <end position="212"/>
    </location>
</feature>
<feature type="compositionally biased region" description="Low complexity" evidence="1">
    <location>
        <begin position="173"/>
        <end position="182"/>
    </location>
</feature>
<feature type="domain" description="Condensation" evidence="2">
    <location>
        <begin position="3"/>
        <end position="166"/>
    </location>
</feature>
<evidence type="ECO:0000313" key="4">
    <source>
        <dbReference type="Proteomes" id="UP000282433"/>
    </source>
</evidence>
<sequence>MTTRLPLVAAQPGIWMAERLSTLPGAWSVAHYVELRGALDPTLLGKAIVAGLQQADTLSLRFEEEEGEVRQWLAADRTFAEPSIIDLRTAPDPHRAATERMQADLAQDLRVDGGNPLVCHQLLRVGDDCWYWYQRYHHLLVDGFSFPAITRQIAAIYRAWQRGKLLLSRLSPPSPRWWTSTSATPAARPGSGIKLSGRPSARRYRRQPHSLPRRWAGAPPGAISGG</sequence>
<proteinExistence type="predicted"/>
<dbReference type="InterPro" id="IPR023213">
    <property type="entry name" value="CAT-like_dom_sf"/>
</dbReference>
<dbReference type="GO" id="GO:0016779">
    <property type="term" value="F:nucleotidyltransferase activity"/>
    <property type="evidence" value="ECO:0007669"/>
    <property type="project" value="UniProtKB-KW"/>
</dbReference>
<gene>
    <name evidence="3" type="primary">entF_1</name>
    <name evidence="3" type="ORF">NCTC13635_05931</name>
</gene>
<keyword evidence="3" id="KW-0808">Transferase</keyword>
<dbReference type="EMBL" id="LR134162">
    <property type="protein sequence ID" value="VEB06349.1"/>
    <property type="molecule type" value="Genomic_DNA"/>
</dbReference>
<reference evidence="3 4" key="1">
    <citation type="submission" date="2018-12" db="EMBL/GenBank/DDBJ databases">
        <authorList>
            <consortium name="Pathogen Informatics"/>
        </authorList>
    </citation>
    <scope>NUCLEOTIDE SEQUENCE [LARGE SCALE GENOMIC DNA]</scope>
    <source>
        <strain evidence="3 4">NCTC13635</strain>
    </source>
</reference>
<dbReference type="Pfam" id="PF00668">
    <property type="entry name" value="Condensation"/>
    <property type="match status" value="1"/>
</dbReference>
<dbReference type="Gene3D" id="3.30.559.10">
    <property type="entry name" value="Chloramphenicol acetyltransferase-like domain"/>
    <property type="match status" value="1"/>
</dbReference>
<dbReference type="AlphaFoldDB" id="A0A447S2Z6"/>
<evidence type="ECO:0000256" key="1">
    <source>
        <dbReference type="SAM" id="MobiDB-lite"/>
    </source>
</evidence>
<protein>
    <submittedName>
        <fullName evidence="3">Enterobactin synthase subunit F</fullName>
        <ecNumber evidence="3">2.7.7.-</ecNumber>
    </submittedName>
</protein>
<keyword evidence="3" id="KW-0548">Nucleotidyltransferase</keyword>
<dbReference type="EC" id="2.7.7.-" evidence="3"/>
<name>A0A447S2Z6_KLEPN</name>